<accession>A0ABS9BJ14</accession>
<dbReference type="InterPro" id="IPR013783">
    <property type="entry name" value="Ig-like_fold"/>
</dbReference>
<dbReference type="InterPro" id="IPR000757">
    <property type="entry name" value="Beta-glucanase-like"/>
</dbReference>
<dbReference type="InterPro" id="IPR013320">
    <property type="entry name" value="ConA-like_dom_sf"/>
</dbReference>
<dbReference type="Pfam" id="PF00801">
    <property type="entry name" value="PKD"/>
    <property type="match status" value="1"/>
</dbReference>
<evidence type="ECO:0000313" key="5">
    <source>
        <dbReference type="Proteomes" id="UP001200145"/>
    </source>
</evidence>
<reference evidence="4 5" key="1">
    <citation type="submission" date="2022-01" db="EMBL/GenBank/DDBJ databases">
        <title>Flavihumibacter sp. nov., isolated from sediment of a river.</title>
        <authorList>
            <person name="Liu H."/>
        </authorList>
    </citation>
    <scope>NUCLEOTIDE SEQUENCE [LARGE SCALE GENOMIC DNA]</scope>
    <source>
        <strain evidence="4 5">RY-1</strain>
    </source>
</reference>
<dbReference type="Proteomes" id="UP001200145">
    <property type="component" value="Unassembled WGS sequence"/>
</dbReference>
<dbReference type="Pfam" id="PF00722">
    <property type="entry name" value="Glyco_hydro_16"/>
    <property type="match status" value="1"/>
</dbReference>
<dbReference type="SUPFAM" id="SSF49899">
    <property type="entry name" value="Concanavalin A-like lectins/glucanases"/>
    <property type="match status" value="1"/>
</dbReference>
<dbReference type="PROSITE" id="PS51762">
    <property type="entry name" value="GH16_2"/>
    <property type="match status" value="1"/>
</dbReference>
<dbReference type="SUPFAM" id="SSF49299">
    <property type="entry name" value="PKD domain"/>
    <property type="match status" value="1"/>
</dbReference>
<comment type="caution">
    <text evidence="4">The sequence shown here is derived from an EMBL/GenBank/DDBJ whole genome shotgun (WGS) entry which is preliminary data.</text>
</comment>
<name>A0ABS9BJ14_9BACT</name>
<gene>
    <name evidence="4" type="ORF">L0U88_11185</name>
</gene>
<protein>
    <submittedName>
        <fullName evidence="4">Family 16 glycosylhydrolase</fullName>
    </submittedName>
</protein>
<keyword evidence="5" id="KW-1185">Reference proteome</keyword>
<dbReference type="PANTHER" id="PTHR10963:SF55">
    <property type="entry name" value="GLYCOSIDE HYDROLASE FAMILY 16 PROTEIN"/>
    <property type="match status" value="1"/>
</dbReference>
<dbReference type="SMART" id="SM00089">
    <property type="entry name" value="PKD"/>
    <property type="match status" value="1"/>
</dbReference>
<dbReference type="CDD" id="cd00146">
    <property type="entry name" value="PKD"/>
    <property type="match status" value="1"/>
</dbReference>
<evidence type="ECO:0000256" key="1">
    <source>
        <dbReference type="ARBA" id="ARBA00006865"/>
    </source>
</evidence>
<dbReference type="Gene3D" id="2.60.120.200">
    <property type="match status" value="1"/>
</dbReference>
<evidence type="ECO:0000313" key="4">
    <source>
        <dbReference type="EMBL" id="MCF1715189.1"/>
    </source>
</evidence>
<comment type="similarity">
    <text evidence="1">Belongs to the glycosyl hydrolase 16 family.</text>
</comment>
<dbReference type="RefSeq" id="WP_234866144.1">
    <property type="nucleotide sequence ID" value="NZ_JAKEVY010000003.1"/>
</dbReference>
<evidence type="ECO:0000256" key="2">
    <source>
        <dbReference type="SAM" id="SignalP"/>
    </source>
</evidence>
<feature type="chain" id="PRO_5046348540" evidence="2">
    <location>
        <begin position="17"/>
        <end position="348"/>
    </location>
</feature>
<dbReference type="EMBL" id="JAKEVY010000003">
    <property type="protein sequence ID" value="MCF1715189.1"/>
    <property type="molecule type" value="Genomic_DNA"/>
</dbReference>
<feature type="signal peptide" evidence="2">
    <location>
        <begin position="1"/>
        <end position="16"/>
    </location>
</feature>
<evidence type="ECO:0000259" key="3">
    <source>
        <dbReference type="PROSITE" id="PS51762"/>
    </source>
</evidence>
<sequence length="348" mass="38108">MRIIMNILLIASYLLAATSCSKEKESEPSNGAPTQLVISADVAADGSGLVTFKATARNASSYLFEFGNGVSQTDEDGELEYTYSTAGNNLYVVTVKASNTAGDLTKSTQIRVNVTSNEPGLIWSDEFNSNGAPDPTKWGYDIGTGQNGWGNQELQYYTNRAENVVVTNGVLRITARKEDFNGSAYTSARLLSKGKFTMKYGRVEVSAKMPVGVGTWPAIWMLGANIDQVGWPACGEIDIMEHLGRDLNNIYATFHYPGRFGGNADGGTRRIQNATTEFHKYSMEWRADKIQLFVDDQLVHSLNNSAAVPFNQDFFFIMNVAMGGNFPGPVEAGFTSSSMEVDYIRVYK</sequence>
<feature type="domain" description="GH16" evidence="3">
    <location>
        <begin position="81"/>
        <end position="348"/>
    </location>
</feature>
<dbReference type="PROSITE" id="PS51257">
    <property type="entry name" value="PROKAR_LIPOPROTEIN"/>
    <property type="match status" value="1"/>
</dbReference>
<dbReference type="InterPro" id="IPR050546">
    <property type="entry name" value="Glycosyl_Hydrlase_16"/>
</dbReference>
<organism evidence="4 5">
    <name type="scientific">Flavihumibacter fluminis</name>
    <dbReference type="NCBI Taxonomy" id="2909236"/>
    <lineage>
        <taxon>Bacteria</taxon>
        <taxon>Pseudomonadati</taxon>
        <taxon>Bacteroidota</taxon>
        <taxon>Chitinophagia</taxon>
        <taxon>Chitinophagales</taxon>
        <taxon>Chitinophagaceae</taxon>
        <taxon>Flavihumibacter</taxon>
    </lineage>
</organism>
<keyword evidence="2" id="KW-0732">Signal</keyword>
<dbReference type="InterPro" id="IPR022409">
    <property type="entry name" value="PKD/Chitinase_dom"/>
</dbReference>
<dbReference type="InterPro" id="IPR035986">
    <property type="entry name" value="PKD_dom_sf"/>
</dbReference>
<dbReference type="CDD" id="cd08023">
    <property type="entry name" value="GH16_laminarinase_like"/>
    <property type="match status" value="1"/>
</dbReference>
<dbReference type="Gene3D" id="2.60.40.10">
    <property type="entry name" value="Immunoglobulins"/>
    <property type="match status" value="1"/>
</dbReference>
<proteinExistence type="inferred from homology"/>
<dbReference type="PANTHER" id="PTHR10963">
    <property type="entry name" value="GLYCOSYL HYDROLASE-RELATED"/>
    <property type="match status" value="1"/>
</dbReference>
<dbReference type="InterPro" id="IPR000601">
    <property type="entry name" value="PKD_dom"/>
</dbReference>